<organism evidence="2 3">
    <name type="scientific">Mesorhabditis spiculigera</name>
    <dbReference type="NCBI Taxonomy" id="96644"/>
    <lineage>
        <taxon>Eukaryota</taxon>
        <taxon>Metazoa</taxon>
        <taxon>Ecdysozoa</taxon>
        <taxon>Nematoda</taxon>
        <taxon>Chromadorea</taxon>
        <taxon>Rhabditida</taxon>
        <taxon>Rhabditina</taxon>
        <taxon>Rhabditomorpha</taxon>
        <taxon>Rhabditoidea</taxon>
        <taxon>Rhabditidae</taxon>
        <taxon>Mesorhabditinae</taxon>
        <taxon>Mesorhabditis</taxon>
    </lineage>
</organism>
<dbReference type="InterPro" id="IPR016187">
    <property type="entry name" value="CTDL_fold"/>
</dbReference>
<dbReference type="InterPro" id="IPR001304">
    <property type="entry name" value="C-type_lectin-like"/>
</dbReference>
<evidence type="ECO:0000313" key="3">
    <source>
        <dbReference type="Proteomes" id="UP001177023"/>
    </source>
</evidence>
<dbReference type="SUPFAM" id="SSF56436">
    <property type="entry name" value="C-type lectin-like"/>
    <property type="match status" value="1"/>
</dbReference>
<keyword evidence="3" id="KW-1185">Reference proteome</keyword>
<dbReference type="Proteomes" id="UP001177023">
    <property type="component" value="Unassembled WGS sequence"/>
</dbReference>
<dbReference type="Pfam" id="PF00059">
    <property type="entry name" value="Lectin_C"/>
    <property type="match status" value="1"/>
</dbReference>
<dbReference type="InterPro" id="IPR050111">
    <property type="entry name" value="C-type_lectin/snaclec_domain"/>
</dbReference>
<reference evidence="2" key="1">
    <citation type="submission" date="2023-06" db="EMBL/GenBank/DDBJ databases">
        <authorList>
            <person name="Delattre M."/>
        </authorList>
    </citation>
    <scope>NUCLEOTIDE SEQUENCE</scope>
    <source>
        <strain evidence="2">AF72</strain>
    </source>
</reference>
<dbReference type="SMART" id="SM00034">
    <property type="entry name" value="CLECT"/>
    <property type="match status" value="1"/>
</dbReference>
<protein>
    <recommendedName>
        <fullName evidence="1">C-type lectin domain-containing protein</fullName>
    </recommendedName>
</protein>
<name>A0AA36C560_9BILA</name>
<evidence type="ECO:0000313" key="2">
    <source>
        <dbReference type="EMBL" id="CAJ0557986.1"/>
    </source>
</evidence>
<dbReference type="Gene3D" id="3.10.100.10">
    <property type="entry name" value="Mannose-Binding Protein A, subunit A"/>
    <property type="match status" value="1"/>
</dbReference>
<feature type="non-terminal residue" evidence="2">
    <location>
        <position position="196"/>
    </location>
</feature>
<sequence length="196" mass="21354">MLAAALNETIGREVTPEAEVEVVIFERVLHSADDETDWDRTLATPPPGDEEEEFLSEEAEFAVEIIYDVTGDEAKQRCQQQNASLASVHSAEENKLFLDMVQQGLAAQSKTALTVYFPEWTGPTLLLGAHRSPGNNTAFLWDDGSVMAYTNWEQGQPDQDAGKDEGCLERSAAACQKWAFGAVIPSVASPAAHNGR</sequence>
<proteinExistence type="predicted"/>
<accession>A0AA36C560</accession>
<feature type="domain" description="C-type lectin" evidence="1">
    <location>
        <begin position="70"/>
        <end position="178"/>
    </location>
</feature>
<dbReference type="PANTHER" id="PTHR22803">
    <property type="entry name" value="MANNOSE, PHOSPHOLIPASE, LECTIN RECEPTOR RELATED"/>
    <property type="match status" value="1"/>
</dbReference>
<comment type="caution">
    <text evidence="2">The sequence shown here is derived from an EMBL/GenBank/DDBJ whole genome shotgun (WGS) entry which is preliminary data.</text>
</comment>
<evidence type="ECO:0000259" key="1">
    <source>
        <dbReference type="PROSITE" id="PS50041"/>
    </source>
</evidence>
<dbReference type="EMBL" id="CATQJA010000170">
    <property type="protein sequence ID" value="CAJ0557986.1"/>
    <property type="molecule type" value="Genomic_DNA"/>
</dbReference>
<dbReference type="AlphaFoldDB" id="A0AA36C560"/>
<gene>
    <name evidence="2" type="ORF">MSPICULIGERA_LOCUS730</name>
</gene>
<dbReference type="CDD" id="cd00037">
    <property type="entry name" value="CLECT"/>
    <property type="match status" value="1"/>
</dbReference>
<dbReference type="PROSITE" id="PS50041">
    <property type="entry name" value="C_TYPE_LECTIN_2"/>
    <property type="match status" value="1"/>
</dbReference>
<dbReference type="InterPro" id="IPR016186">
    <property type="entry name" value="C-type_lectin-like/link_sf"/>
</dbReference>